<comment type="caution">
    <text evidence="3">The sequence shown here is derived from an EMBL/GenBank/DDBJ whole genome shotgun (WGS) entry which is preliminary data.</text>
</comment>
<name>A0ABD5Q826_9EURY</name>
<gene>
    <name evidence="3" type="ORF">ACFO9K_21605</name>
</gene>
<dbReference type="InterPro" id="IPR001763">
    <property type="entry name" value="Rhodanese-like_dom"/>
</dbReference>
<dbReference type="Pfam" id="PF00581">
    <property type="entry name" value="Rhodanese"/>
    <property type="match status" value="1"/>
</dbReference>
<dbReference type="AlphaFoldDB" id="A0ABD5Q826"/>
<dbReference type="SMART" id="SM00450">
    <property type="entry name" value="RHOD"/>
    <property type="match status" value="1"/>
</dbReference>
<protein>
    <submittedName>
        <fullName evidence="3">Rhodanese-like domain-containing protein</fullName>
    </submittedName>
</protein>
<organism evidence="3 4">
    <name type="scientific">Halorussus aquaticus</name>
    <dbReference type="NCBI Taxonomy" id="2953748"/>
    <lineage>
        <taxon>Archaea</taxon>
        <taxon>Methanobacteriati</taxon>
        <taxon>Methanobacteriota</taxon>
        <taxon>Stenosarchaea group</taxon>
        <taxon>Halobacteria</taxon>
        <taxon>Halobacteriales</taxon>
        <taxon>Haladaptataceae</taxon>
        <taxon>Halorussus</taxon>
    </lineage>
</organism>
<dbReference type="PANTHER" id="PTHR43031:SF1">
    <property type="entry name" value="PYRIDINE NUCLEOTIDE-DISULPHIDE OXIDOREDUCTASE"/>
    <property type="match status" value="1"/>
</dbReference>
<dbReference type="EMBL" id="JBHSHT010000004">
    <property type="protein sequence ID" value="MFC4826850.1"/>
    <property type="molecule type" value="Genomic_DNA"/>
</dbReference>
<dbReference type="SUPFAM" id="SSF52821">
    <property type="entry name" value="Rhodanese/Cell cycle control phosphatase"/>
    <property type="match status" value="1"/>
</dbReference>
<dbReference type="PROSITE" id="PS50206">
    <property type="entry name" value="RHODANESE_3"/>
    <property type="match status" value="1"/>
</dbReference>
<dbReference type="CDD" id="cd00158">
    <property type="entry name" value="RHOD"/>
    <property type="match status" value="1"/>
</dbReference>
<evidence type="ECO:0000313" key="4">
    <source>
        <dbReference type="Proteomes" id="UP001595945"/>
    </source>
</evidence>
<evidence type="ECO:0000256" key="1">
    <source>
        <dbReference type="SAM" id="MobiDB-lite"/>
    </source>
</evidence>
<feature type="compositionally biased region" description="Polar residues" evidence="1">
    <location>
        <begin position="94"/>
        <end position="104"/>
    </location>
</feature>
<dbReference type="Proteomes" id="UP001595945">
    <property type="component" value="Unassembled WGS sequence"/>
</dbReference>
<accession>A0ABD5Q826</accession>
<evidence type="ECO:0000313" key="3">
    <source>
        <dbReference type="EMBL" id="MFC4826850.1"/>
    </source>
</evidence>
<sequence>MTVTEIDPEDVDPETADVIDIRDADDYEEGHIPAAENIPLDDLEDVVDEREWGDEVVVACYVGQTSQQAARLIDAYADDATVASMAGGYESWDGSLQQPESRPQTPADDD</sequence>
<feature type="region of interest" description="Disordered" evidence="1">
    <location>
        <begin position="89"/>
        <end position="110"/>
    </location>
</feature>
<evidence type="ECO:0000259" key="2">
    <source>
        <dbReference type="PROSITE" id="PS50206"/>
    </source>
</evidence>
<feature type="domain" description="Rhodanese" evidence="2">
    <location>
        <begin position="12"/>
        <end position="101"/>
    </location>
</feature>
<proteinExistence type="predicted"/>
<dbReference type="InterPro" id="IPR050229">
    <property type="entry name" value="GlpE_sulfurtransferase"/>
</dbReference>
<reference evidence="3 4" key="1">
    <citation type="journal article" date="2019" name="Int. J. Syst. Evol. Microbiol.">
        <title>The Global Catalogue of Microorganisms (GCM) 10K type strain sequencing project: providing services to taxonomists for standard genome sequencing and annotation.</title>
        <authorList>
            <consortium name="The Broad Institute Genomics Platform"/>
            <consortium name="The Broad Institute Genome Sequencing Center for Infectious Disease"/>
            <person name="Wu L."/>
            <person name="Ma J."/>
        </authorList>
    </citation>
    <scope>NUCLEOTIDE SEQUENCE [LARGE SCALE GENOMIC DNA]</scope>
    <source>
        <strain evidence="3 4">XZYJ18</strain>
    </source>
</reference>
<keyword evidence="4" id="KW-1185">Reference proteome</keyword>
<dbReference type="InterPro" id="IPR036873">
    <property type="entry name" value="Rhodanese-like_dom_sf"/>
</dbReference>
<dbReference type="RefSeq" id="WP_254270740.1">
    <property type="nucleotide sequence ID" value="NZ_JBHSFC010000002.1"/>
</dbReference>
<dbReference type="Gene3D" id="3.40.250.10">
    <property type="entry name" value="Rhodanese-like domain"/>
    <property type="match status" value="1"/>
</dbReference>
<dbReference type="PANTHER" id="PTHR43031">
    <property type="entry name" value="FAD-DEPENDENT OXIDOREDUCTASE"/>
    <property type="match status" value="1"/>
</dbReference>